<dbReference type="Gene3D" id="2.170.130.10">
    <property type="entry name" value="TonB-dependent receptor, plug domain"/>
    <property type="match status" value="1"/>
</dbReference>
<evidence type="ECO:0000313" key="20">
    <source>
        <dbReference type="Proteomes" id="UP001308005"/>
    </source>
</evidence>
<comment type="similarity">
    <text evidence="2 14 15">Belongs to the TonB-dependent receptor family.</text>
</comment>
<evidence type="ECO:0000313" key="19">
    <source>
        <dbReference type="EMBL" id="MEB4590768.1"/>
    </source>
</evidence>
<evidence type="ECO:0000256" key="15">
    <source>
        <dbReference type="RuleBase" id="RU003357"/>
    </source>
</evidence>
<evidence type="ECO:0000259" key="17">
    <source>
        <dbReference type="Pfam" id="PF00593"/>
    </source>
</evidence>
<comment type="subcellular location">
    <subcellularLocation>
        <location evidence="1 14">Cell outer membrane</location>
        <topology evidence="1 14">Multi-pass membrane protein</topology>
    </subcellularLocation>
</comment>
<dbReference type="InterPro" id="IPR036942">
    <property type="entry name" value="Beta-barrel_TonB_sf"/>
</dbReference>
<keyword evidence="13 14" id="KW-0998">Cell outer membrane</keyword>
<dbReference type="EMBL" id="JAYMYJ010000060">
    <property type="protein sequence ID" value="MEB4590768.1"/>
    <property type="molecule type" value="Genomic_DNA"/>
</dbReference>
<protein>
    <submittedName>
        <fullName evidence="19">TonB-dependent siderophore receptor</fullName>
    </submittedName>
</protein>
<keyword evidence="6 14" id="KW-0812">Transmembrane</keyword>
<dbReference type="NCBIfam" id="TIGR01783">
    <property type="entry name" value="TonB-siderophor"/>
    <property type="match status" value="1"/>
</dbReference>
<keyword evidence="9" id="KW-0406">Ion transport</keyword>
<keyword evidence="20" id="KW-1185">Reference proteome</keyword>
<dbReference type="InterPro" id="IPR010105">
    <property type="entry name" value="TonB_sidphr_rcpt"/>
</dbReference>
<evidence type="ECO:0000256" key="1">
    <source>
        <dbReference type="ARBA" id="ARBA00004571"/>
    </source>
</evidence>
<evidence type="ECO:0000256" key="8">
    <source>
        <dbReference type="ARBA" id="ARBA00023004"/>
    </source>
</evidence>
<keyword evidence="11 14" id="KW-0472">Membrane</keyword>
<sequence length="678" mass="74595">MMKKPCLFLPTSILLALSSPVTQAETPTGLEVDVYANTKPKAPKISGYGRPAEQIAQSTAHIKGKDAAKTGSDRLEDFADYVPGVQTGSGSGIGGVINIRGFRTAQATLDGLPDVQGFYLRDPATLESVDIVKGRDSSLSGFGTPGGTFGYTSKKPSFTPSRTFSLLMGSPSQVRGLLDVTGALRNPDWAGRLLVSGQRAETGYPNVGDDRYSILPSLRWNGDNQTLLLSLEHGWQNREDRNLTIFHNHAPIYNVPYVDPRSTADRRMTRVAVDYSRQLNEQWEASLQASHISAARKETHIGIGIPSDDNPDEWYDYYRKTRMDLDQTALRAELSHQRHSGRLEQQTRLGFFAQQLEYSFQSAAIVGEATLNVYQPVFGYPLPDDSLLRKTELTSTEPERAWYLQHHTLLNDKLGISAGIRRSHATIDAAIPGFAARNLDAYDTSASAGLSWKLTPHWQWFASHNESFQPNSGWDKNHNLFAPEQSTQHETGLRYTRDTPNGKPLKASLSVFNIKQKNVTTPDPLDPNYSVLTGAQQAKGMEANLEQPLTPKLHLTAGYSYLNARITSSNDGLAGNHLANVPSHSSSLRLAYTPQADTELALGVVRIGKRPGNSSNSFEVDGYTRLDASAQWKLDKRTTLKAGVENLLDKDYIAASSDIHALVQGRKRTLTLGLEVAF</sequence>
<dbReference type="Pfam" id="PF00593">
    <property type="entry name" value="TonB_dep_Rec_b-barrel"/>
    <property type="match status" value="1"/>
</dbReference>
<comment type="caution">
    <text evidence="19">The sequence shown here is derived from an EMBL/GenBank/DDBJ whole genome shotgun (WGS) entry which is preliminary data.</text>
</comment>
<keyword evidence="7 16" id="KW-0732">Signal</keyword>
<dbReference type="PROSITE" id="PS52016">
    <property type="entry name" value="TONB_DEPENDENT_REC_3"/>
    <property type="match status" value="1"/>
</dbReference>
<evidence type="ECO:0000256" key="3">
    <source>
        <dbReference type="ARBA" id="ARBA00022448"/>
    </source>
</evidence>
<evidence type="ECO:0000256" key="16">
    <source>
        <dbReference type="SAM" id="SignalP"/>
    </source>
</evidence>
<evidence type="ECO:0000256" key="6">
    <source>
        <dbReference type="ARBA" id="ARBA00022692"/>
    </source>
</evidence>
<evidence type="ECO:0000256" key="10">
    <source>
        <dbReference type="ARBA" id="ARBA00023077"/>
    </source>
</evidence>
<dbReference type="PANTHER" id="PTHR32552:SF68">
    <property type="entry name" value="FERRICHROME OUTER MEMBRANE TRANSPORTER_PHAGE RECEPTOR"/>
    <property type="match status" value="1"/>
</dbReference>
<feature type="domain" description="TonB-dependent receptor-like beta-barrel" evidence="17">
    <location>
        <begin position="233"/>
        <end position="647"/>
    </location>
</feature>
<dbReference type="Gene3D" id="2.40.170.20">
    <property type="entry name" value="TonB-dependent receptor, beta-barrel domain"/>
    <property type="match status" value="1"/>
</dbReference>
<organism evidence="19 20">
    <name type="scientific">Candidatus Thiothrix phosphatis</name>
    <dbReference type="NCBI Taxonomy" id="3112415"/>
    <lineage>
        <taxon>Bacteria</taxon>
        <taxon>Pseudomonadati</taxon>
        <taxon>Pseudomonadota</taxon>
        <taxon>Gammaproteobacteria</taxon>
        <taxon>Thiotrichales</taxon>
        <taxon>Thiotrichaceae</taxon>
        <taxon>Thiothrix</taxon>
    </lineage>
</organism>
<keyword evidence="12 19" id="KW-0675">Receptor</keyword>
<gene>
    <name evidence="19" type="ORF">VSS37_07235</name>
</gene>
<dbReference type="Pfam" id="PF07715">
    <property type="entry name" value="Plug"/>
    <property type="match status" value="1"/>
</dbReference>
<evidence type="ECO:0000256" key="9">
    <source>
        <dbReference type="ARBA" id="ARBA00023065"/>
    </source>
</evidence>
<feature type="signal peptide" evidence="16">
    <location>
        <begin position="1"/>
        <end position="24"/>
    </location>
</feature>
<dbReference type="InterPro" id="IPR039426">
    <property type="entry name" value="TonB-dep_rcpt-like"/>
</dbReference>
<evidence type="ECO:0000256" key="14">
    <source>
        <dbReference type="PROSITE-ProRule" id="PRU01360"/>
    </source>
</evidence>
<evidence type="ECO:0000256" key="4">
    <source>
        <dbReference type="ARBA" id="ARBA00022452"/>
    </source>
</evidence>
<evidence type="ECO:0000256" key="11">
    <source>
        <dbReference type="ARBA" id="ARBA00023136"/>
    </source>
</evidence>
<dbReference type="InterPro" id="IPR012910">
    <property type="entry name" value="Plug_dom"/>
</dbReference>
<dbReference type="InterPro" id="IPR037066">
    <property type="entry name" value="Plug_dom_sf"/>
</dbReference>
<dbReference type="PANTHER" id="PTHR32552">
    <property type="entry name" value="FERRICHROME IRON RECEPTOR-RELATED"/>
    <property type="match status" value="1"/>
</dbReference>
<keyword evidence="3 14" id="KW-0813">Transport</keyword>
<dbReference type="RefSeq" id="WP_324694132.1">
    <property type="nucleotide sequence ID" value="NZ_JAYMYJ010000060.1"/>
</dbReference>
<evidence type="ECO:0000256" key="12">
    <source>
        <dbReference type="ARBA" id="ARBA00023170"/>
    </source>
</evidence>
<proteinExistence type="inferred from homology"/>
<evidence type="ECO:0000259" key="18">
    <source>
        <dbReference type="Pfam" id="PF07715"/>
    </source>
</evidence>
<feature type="chain" id="PRO_5046001413" evidence="16">
    <location>
        <begin position="25"/>
        <end position="678"/>
    </location>
</feature>
<dbReference type="CDD" id="cd01347">
    <property type="entry name" value="ligand_gated_channel"/>
    <property type="match status" value="1"/>
</dbReference>
<evidence type="ECO:0000256" key="7">
    <source>
        <dbReference type="ARBA" id="ARBA00022729"/>
    </source>
</evidence>
<evidence type="ECO:0000256" key="2">
    <source>
        <dbReference type="ARBA" id="ARBA00009810"/>
    </source>
</evidence>
<keyword evidence="8" id="KW-0408">Iron</keyword>
<name>A0ABU6CWI7_9GAMM</name>
<evidence type="ECO:0000256" key="13">
    <source>
        <dbReference type="ARBA" id="ARBA00023237"/>
    </source>
</evidence>
<dbReference type="InterPro" id="IPR000531">
    <property type="entry name" value="Beta-barrel_TonB"/>
</dbReference>
<keyword evidence="5" id="KW-0410">Iron transport</keyword>
<evidence type="ECO:0000256" key="5">
    <source>
        <dbReference type="ARBA" id="ARBA00022496"/>
    </source>
</evidence>
<feature type="domain" description="TonB-dependent receptor plug" evidence="18">
    <location>
        <begin position="53"/>
        <end position="148"/>
    </location>
</feature>
<keyword evidence="4 14" id="KW-1134">Transmembrane beta strand</keyword>
<reference evidence="20" key="1">
    <citation type="submission" date="2023-07" db="EMBL/GenBank/DDBJ databases">
        <title>The carbon used by Thiothrix.</title>
        <authorList>
            <person name="Chen L."/>
        </authorList>
    </citation>
    <scope>NUCLEOTIDE SEQUENCE [LARGE SCALE GENOMIC DNA]</scope>
</reference>
<accession>A0ABU6CWI7</accession>
<dbReference type="Proteomes" id="UP001308005">
    <property type="component" value="Unassembled WGS sequence"/>
</dbReference>
<dbReference type="SUPFAM" id="SSF56935">
    <property type="entry name" value="Porins"/>
    <property type="match status" value="1"/>
</dbReference>
<reference evidence="19 20" key="2">
    <citation type="submission" date="2024-01" db="EMBL/GenBank/DDBJ databases">
        <authorList>
            <person name="Xie X."/>
        </authorList>
    </citation>
    <scope>NUCLEOTIDE SEQUENCE [LARGE SCALE GENOMIC DNA]</scope>
    <source>
        <strain evidence="19">SCUT-1</strain>
    </source>
</reference>
<keyword evidence="10 15" id="KW-0798">TonB box</keyword>